<reference evidence="2" key="2">
    <citation type="submission" date="2025-09" db="UniProtKB">
        <authorList>
            <consortium name="Ensembl"/>
        </authorList>
    </citation>
    <scope>IDENTIFICATION</scope>
</reference>
<sequence>MLLKEHEYSRYCSYGARPFLIIVLCVSSERKKDSTALRRGLALAECSSHKGSSQRMPYQPSAPRLPKGGQVWEEPYVGQLLGWGRDLSHH</sequence>
<evidence type="ECO:0000313" key="2">
    <source>
        <dbReference type="Ensembl" id="ENSTGEP00000001458.1"/>
    </source>
</evidence>
<dbReference type="Ensembl" id="ENSTGET00000001849.1">
    <property type="protein sequence ID" value="ENSTGEP00000001458.1"/>
    <property type="gene ID" value="ENSTGEG00000001372.1"/>
</dbReference>
<organism evidence="2 3">
    <name type="scientific">Theropithecus gelada</name>
    <name type="common">Gelada baboon</name>
    <dbReference type="NCBI Taxonomy" id="9565"/>
    <lineage>
        <taxon>Eukaryota</taxon>
        <taxon>Metazoa</taxon>
        <taxon>Chordata</taxon>
        <taxon>Craniata</taxon>
        <taxon>Vertebrata</taxon>
        <taxon>Euteleostomi</taxon>
        <taxon>Mammalia</taxon>
        <taxon>Eutheria</taxon>
        <taxon>Euarchontoglires</taxon>
        <taxon>Primates</taxon>
        <taxon>Haplorrhini</taxon>
        <taxon>Catarrhini</taxon>
        <taxon>Cercopithecidae</taxon>
        <taxon>Cercopithecinae</taxon>
        <taxon>Theropithecus</taxon>
    </lineage>
</organism>
<evidence type="ECO:0000313" key="3">
    <source>
        <dbReference type="Proteomes" id="UP000694411"/>
    </source>
</evidence>
<reference evidence="2" key="1">
    <citation type="submission" date="2025-08" db="UniProtKB">
        <authorList>
            <consortium name="Ensembl"/>
        </authorList>
    </citation>
    <scope>IDENTIFICATION</scope>
</reference>
<feature type="region of interest" description="Disordered" evidence="1">
    <location>
        <begin position="50"/>
        <end position="69"/>
    </location>
</feature>
<proteinExistence type="predicted"/>
<evidence type="ECO:0000256" key="1">
    <source>
        <dbReference type="SAM" id="MobiDB-lite"/>
    </source>
</evidence>
<dbReference type="Proteomes" id="UP000694411">
    <property type="component" value="Unassembled WGS sequence"/>
</dbReference>
<keyword evidence="3" id="KW-1185">Reference proteome</keyword>
<dbReference type="AlphaFoldDB" id="A0A8D2E4P0"/>
<accession>A0A8D2E4P0</accession>
<protein>
    <submittedName>
        <fullName evidence="2">Uncharacterized protein</fullName>
    </submittedName>
</protein>
<name>A0A8D2E4P0_THEGE</name>